<evidence type="ECO:0000256" key="1">
    <source>
        <dbReference type="SAM" id="Phobius"/>
    </source>
</evidence>
<dbReference type="SUPFAM" id="SSF52047">
    <property type="entry name" value="RNI-like"/>
    <property type="match status" value="1"/>
</dbReference>
<dbReference type="InterPro" id="IPR019428">
    <property type="entry name" value="7TM_GPCR_serpentine_rcpt_Str"/>
</dbReference>
<dbReference type="Pfam" id="PF10326">
    <property type="entry name" value="7TM_GPCR_Str"/>
    <property type="match status" value="1"/>
</dbReference>
<feature type="transmembrane region" description="Helical" evidence="1">
    <location>
        <begin position="442"/>
        <end position="463"/>
    </location>
</feature>
<proteinExistence type="predicted"/>
<dbReference type="InterPro" id="IPR032675">
    <property type="entry name" value="LRR_dom_sf"/>
</dbReference>
<evidence type="ECO:0008006" key="4">
    <source>
        <dbReference type="Google" id="ProtNLM"/>
    </source>
</evidence>
<keyword evidence="1" id="KW-0472">Membrane</keyword>
<evidence type="ECO:0000313" key="2">
    <source>
        <dbReference type="EMBL" id="EFO90903.1"/>
    </source>
</evidence>
<feature type="transmembrane region" description="Helical" evidence="1">
    <location>
        <begin position="400"/>
        <end position="422"/>
    </location>
</feature>
<dbReference type="PANTHER" id="PTHR22943:SF248">
    <property type="entry name" value="SEVEN TM RECEPTOR"/>
    <property type="match status" value="1"/>
</dbReference>
<feature type="transmembrane region" description="Helical" evidence="1">
    <location>
        <begin position="563"/>
        <end position="587"/>
    </location>
</feature>
<protein>
    <recommendedName>
        <fullName evidence="4">G protein-coupled receptor</fullName>
    </recommendedName>
</protein>
<organism evidence="3">
    <name type="scientific">Caenorhabditis remanei</name>
    <name type="common">Caenorhabditis vulgaris</name>
    <dbReference type="NCBI Taxonomy" id="31234"/>
    <lineage>
        <taxon>Eukaryota</taxon>
        <taxon>Metazoa</taxon>
        <taxon>Ecdysozoa</taxon>
        <taxon>Nematoda</taxon>
        <taxon>Chromadorea</taxon>
        <taxon>Rhabditida</taxon>
        <taxon>Rhabditina</taxon>
        <taxon>Rhabditomorpha</taxon>
        <taxon>Rhabditoidea</taxon>
        <taxon>Rhabditidae</taxon>
        <taxon>Peloderinae</taxon>
        <taxon>Caenorhabditis</taxon>
    </lineage>
</organism>
<reference evidence="2" key="1">
    <citation type="submission" date="2007-07" db="EMBL/GenBank/DDBJ databases">
        <title>PCAP assembly of the Caenorhabditis remanei genome.</title>
        <authorList>
            <consortium name="The Caenorhabditis remanei Sequencing Consortium"/>
            <person name="Wilson R.K."/>
        </authorList>
    </citation>
    <scope>NUCLEOTIDE SEQUENCE [LARGE SCALE GENOMIC DNA]</scope>
    <source>
        <strain evidence="2">PB4641</strain>
    </source>
</reference>
<evidence type="ECO:0000313" key="3">
    <source>
        <dbReference type="Proteomes" id="UP000008281"/>
    </source>
</evidence>
<dbReference type="Gene3D" id="3.80.10.10">
    <property type="entry name" value="Ribonuclease Inhibitor"/>
    <property type="match status" value="1"/>
</dbReference>
<dbReference type="Proteomes" id="UP000008281">
    <property type="component" value="Unassembled WGS sequence"/>
</dbReference>
<dbReference type="EMBL" id="DS268570">
    <property type="protein sequence ID" value="EFO90903.1"/>
    <property type="molecule type" value="Genomic_DNA"/>
</dbReference>
<feature type="transmembrane region" description="Helical" evidence="1">
    <location>
        <begin position="512"/>
        <end position="534"/>
    </location>
</feature>
<gene>
    <name evidence="2" type="ORF">CRE_19432</name>
</gene>
<sequence length="627" mass="72550">MAANNNVIPTLQDMAFRIALSEKRPKNLTEKEMLTYDYFGFPVATKIYNMRTNRGVDKSLTRLCRIELVAHLELSLDPILYSKIKVRLTDAATLCMWKITNKWLKIMIADKSRGYSLTHMSLSGTRNYPTSCTTIIAGNYRNLKCLKLVGITMRTKDIDAICGSFPNLIQLEISGTKVPKITKMASMTSLKFLIMRDIIECPRETWINLGSAPQLEYLDISQQTSNCLDVTQDFLSSRAVLRRLKTLDCSKTRVTKECLTQLKRRHEALKTVIVLEVEAMKSVDINGLFLVNTATLRQSVEAMKYCTRLRRSSDLTIVLREIIEWNLVDYPNEILSDRADDYLYWIHRIIDAFSGENDIIQQCVFFWYELCRLNIHTYKSGFFMITDIKDRKITPETAEVLISILCSCFGISIYGIAIHFIYRYFALERQGKLKYFNGKYLILWFLVPLTAGFVWFSITILLLPADQEKNEYLRETVKQFFDFDMEETMYTGAVFHLPDPSTGSYRINWNSFYGFFGYFVVMTIPFNVIMVAGYKSWKQVKDVRAYGESEYSRSIQIQLYKALIAQTAIPVFLLFLPFGFLFVSPIFELNCQFLSAPCTFLYAIYPAIDPLPIFFFVEDYRRGVTGV</sequence>
<dbReference type="SUPFAM" id="SSF81321">
    <property type="entry name" value="Family A G protein-coupled receptor-like"/>
    <property type="match status" value="1"/>
</dbReference>
<name>E3NA20_CAERE</name>
<feature type="transmembrane region" description="Helical" evidence="1">
    <location>
        <begin position="599"/>
        <end position="617"/>
    </location>
</feature>
<keyword evidence="3" id="KW-1185">Reference proteome</keyword>
<dbReference type="InParanoid" id="E3NA20"/>
<dbReference type="GO" id="GO:0005886">
    <property type="term" value="C:plasma membrane"/>
    <property type="evidence" value="ECO:0007669"/>
    <property type="project" value="TreeGrafter"/>
</dbReference>
<accession>E3NA20</accession>
<keyword evidence="1" id="KW-0812">Transmembrane</keyword>
<dbReference type="OrthoDB" id="550575at2759"/>
<dbReference type="HOGENOM" id="CLU_436312_0_0_1"/>
<dbReference type="AlphaFoldDB" id="E3NA20"/>
<keyword evidence="1" id="KW-1133">Transmembrane helix</keyword>
<dbReference type="GO" id="GO:0038022">
    <property type="term" value="F:G protein-coupled olfactory receptor activity"/>
    <property type="evidence" value="ECO:0007669"/>
    <property type="project" value="TreeGrafter"/>
</dbReference>
<dbReference type="eggNOG" id="KOG3665">
    <property type="taxonomic scope" value="Eukaryota"/>
</dbReference>
<dbReference type="GO" id="GO:0042048">
    <property type="term" value="P:olfactory behavior"/>
    <property type="evidence" value="ECO:0007669"/>
    <property type="project" value="TreeGrafter"/>
</dbReference>
<dbReference type="PANTHER" id="PTHR22943">
    <property type="entry name" value="7-TRANSMEMBRANE DOMAIN RECEPTOR C.ELEGANS"/>
    <property type="match status" value="1"/>
</dbReference>